<gene>
    <name evidence="1" type="ORF">EYF70_10685</name>
</gene>
<evidence type="ECO:0000313" key="2">
    <source>
        <dbReference type="Proteomes" id="UP000292307"/>
    </source>
</evidence>
<evidence type="ECO:0000313" key="1">
    <source>
        <dbReference type="EMBL" id="QBI01253.1"/>
    </source>
</evidence>
<protein>
    <recommendedName>
        <fullName evidence="3">DUF1289 domain-containing protein</fullName>
    </recommendedName>
</protein>
<evidence type="ECO:0008006" key="3">
    <source>
        <dbReference type="Google" id="ProtNLM"/>
    </source>
</evidence>
<name>A0ABX5RTU8_9BURK</name>
<dbReference type="Proteomes" id="UP000292307">
    <property type="component" value="Chromosome"/>
</dbReference>
<keyword evidence="2" id="KW-1185">Reference proteome</keyword>
<accession>A0ABX5RTU8</accession>
<reference evidence="1 2" key="1">
    <citation type="submission" date="2019-02" db="EMBL/GenBank/DDBJ databases">
        <title>Draft Genome Sequences of Six Type Strains of the Genus Massilia.</title>
        <authorList>
            <person name="Miess H."/>
            <person name="Frediansyhah A."/>
            <person name="Gross H."/>
        </authorList>
    </citation>
    <scope>NUCLEOTIDE SEQUENCE [LARGE SCALE GENOMIC DNA]</scope>
    <source>
        <strain evidence="1 2">DSM 17472</strain>
    </source>
</reference>
<dbReference type="EMBL" id="CP036401">
    <property type="protein sequence ID" value="QBI01253.1"/>
    <property type="molecule type" value="Genomic_DNA"/>
</dbReference>
<proteinExistence type="predicted"/>
<sequence>MKNSKKHEYCQICRRLLDNPRDPLSGDCGGDCWGCIGAIEAEMGNAQSLAYVRKEYEAGLRPGWIDPSTP</sequence>
<organism evidence="1 2">
    <name type="scientific">Pseudoduganella albidiflava</name>
    <dbReference type="NCBI Taxonomy" id="321983"/>
    <lineage>
        <taxon>Bacteria</taxon>
        <taxon>Pseudomonadati</taxon>
        <taxon>Pseudomonadota</taxon>
        <taxon>Betaproteobacteria</taxon>
        <taxon>Burkholderiales</taxon>
        <taxon>Oxalobacteraceae</taxon>
        <taxon>Telluria group</taxon>
        <taxon>Pseudoduganella</taxon>
    </lineage>
</organism>